<feature type="transmembrane region" description="Helical" evidence="8">
    <location>
        <begin position="273"/>
        <end position="293"/>
    </location>
</feature>
<feature type="domain" description="ABC transmembrane type-1" evidence="10">
    <location>
        <begin position="760"/>
        <end position="1043"/>
    </location>
</feature>
<dbReference type="EMBL" id="ML119144">
    <property type="protein sequence ID" value="RPB10281.1"/>
    <property type="molecule type" value="Genomic_DNA"/>
</dbReference>
<feature type="domain" description="ABC transporter" evidence="9">
    <location>
        <begin position="358"/>
        <end position="597"/>
    </location>
</feature>
<dbReference type="InterPro" id="IPR027417">
    <property type="entry name" value="P-loop_NTPase"/>
</dbReference>
<feature type="transmembrane region" description="Helical" evidence="8">
    <location>
        <begin position="871"/>
        <end position="894"/>
    </location>
</feature>
<dbReference type="SUPFAM" id="SSF52540">
    <property type="entry name" value="P-loop containing nucleoside triphosphate hydrolases"/>
    <property type="match status" value="2"/>
</dbReference>
<dbReference type="GO" id="GO:0005524">
    <property type="term" value="F:ATP binding"/>
    <property type="evidence" value="ECO:0007669"/>
    <property type="project" value="UniProtKB-KW"/>
</dbReference>
<evidence type="ECO:0000256" key="1">
    <source>
        <dbReference type="ARBA" id="ARBA00004141"/>
    </source>
</evidence>
<sequence>MIPTRPQRQDIEYDEYDDEDHRNHSWSSLFAFTNRKHILPLTAAVFFALLNGLVIPATAIILGRLFNAFATFGADLIPANELVDQVRVFAVQLVALGTASWCLGGAFYASWGVFGELQAEGARESLFEGLVDKDMQWYDMRRNGVAGLLARVQTQTKELQTAVSQPLGLSLQALVTAAVCLFVSITTCWPLTLVVLMGVPLAFIFLSVISRRIQTQIDTQKEHLSRATRIVNRAFTAIETVKAFNGQQYERYMFSLAAEKAARAYREQAHSNALVVGFIRLVILTMFVQGFWYGGHLIRQGEASVGDVMTTFWSCLMATQALSMVLPQMIVLEKGKAAGAGLDALLGGIIPKSCQGEIEVKSVSFAYPSRPCNLALNGASIFIPSHETTFIVGKSGSGKSTLGNLILKTYMPLSGTITLDGTSVQDIDQEWLRSNVTIVQQESVLFNETIFRNIAFGRKDYKSTTREEVHQSCRMSMLEETLRNFPLGSNTIVGAGGAALSGGQRQRVALARAILRNTPILILDEATSALDYVSRSLVMEAIHTWRRGKTTIIITHDISQIKPQDFVYVLENGEIVQNGYRSEICSVDGLFRDFVKAYDTNKEIRNQPGSPRIGLVRNDRAQELIASDVYNEGYPVNGTLAPISEESSTEQDQDGEFLDGTKESTFKLENLSLLGRAKTSSPKRTRRKLRVRLLERRLNTEMTRFDYVPAHSPTYDIGSIIPETPRKQPVRRFEAKQITLLQIFSTIWPSLNVGYRFLLVTGFTAAFFHASATPAFSYALARLLSSFFKDGNLPSESARWSVVILCIAVIDATSSYLMHYFLESVAQSWIDTLRIKSLARILDQPRVWFDENLVATVTEDMEKNAEDMRDLLGRFAGYVFIGATIMILGVGWSFTESWQLTMVGLSIAPVMYGLTRTFAWISDEWEKNSNEAAEIVGCVFDETITNIKTVRGLALERYFKRKYAKATRAALRIGVKRSVYTGVGYGLSDSAVSFATALIFWYGAVLIGKGLYDIQHVLTVFSLLLFSLAGANTIVGFVPQISNSKDTARRVLRLYTLPRSSHEIEGSRTLDFRGAISFSNVTFAYPTRPDTIVLRNFNLKVSAGECIAIVGLSGSGKSTVAALLQRLYPYSAGSITIDTLPIESLSIRSLRSQMAIVSQSAVLFDSSVHDNISYGSNYTRCEVERAAKAAGIHEFVKGLQDGYDTYLGDKGGHISGGQAQMIGIARALVRRPAVLVLDECTSNLDPESAMVIHNTIGRLVDKGGAYDKKMTVIIITHSQEMMRCAEKVVVMSHGEVVESGKLEELLERRGELHRLLNKEEWVKSNGHDGST</sequence>
<dbReference type="FunFam" id="3.40.50.300:FF:001471">
    <property type="entry name" value="P-loop containing nucleoside triphosphate hydrolase protein"/>
    <property type="match status" value="1"/>
</dbReference>
<dbReference type="InterPro" id="IPR011527">
    <property type="entry name" value="ABC1_TM_dom"/>
</dbReference>
<feature type="transmembrane region" description="Helical" evidence="8">
    <location>
        <begin position="305"/>
        <end position="326"/>
    </location>
</feature>
<feature type="transmembrane region" description="Helical" evidence="8">
    <location>
        <begin position="982"/>
        <end position="1004"/>
    </location>
</feature>
<dbReference type="FunCoup" id="A0A3N4KPJ0">
    <property type="interactions" value="750"/>
</dbReference>
<dbReference type="PANTHER" id="PTHR43394">
    <property type="entry name" value="ATP-DEPENDENT PERMEASE MDL1, MITOCHONDRIAL"/>
    <property type="match status" value="1"/>
</dbReference>
<evidence type="ECO:0000256" key="2">
    <source>
        <dbReference type="ARBA" id="ARBA00022448"/>
    </source>
</evidence>
<feature type="transmembrane region" description="Helical" evidence="8">
    <location>
        <begin position="900"/>
        <end position="921"/>
    </location>
</feature>
<evidence type="ECO:0000256" key="4">
    <source>
        <dbReference type="ARBA" id="ARBA00022741"/>
    </source>
</evidence>
<gene>
    <name evidence="11" type="ORF">P167DRAFT_554561</name>
</gene>
<dbReference type="InterPro" id="IPR017871">
    <property type="entry name" value="ABC_transporter-like_CS"/>
</dbReference>
<feature type="transmembrane region" description="Helical" evidence="8">
    <location>
        <begin position="38"/>
        <end position="66"/>
    </location>
</feature>
<dbReference type="InterPro" id="IPR039421">
    <property type="entry name" value="Type_1_exporter"/>
</dbReference>
<comment type="subcellular location">
    <subcellularLocation>
        <location evidence="1">Membrane</location>
        <topology evidence="1">Multi-pass membrane protein</topology>
    </subcellularLocation>
</comment>
<keyword evidence="6 8" id="KW-1133">Transmembrane helix</keyword>
<dbReference type="InterPro" id="IPR003439">
    <property type="entry name" value="ABC_transporter-like_ATP-bd"/>
</dbReference>
<dbReference type="InParanoid" id="A0A3N4KPJ0"/>
<dbReference type="GO" id="GO:0015421">
    <property type="term" value="F:ABC-type oligopeptide transporter activity"/>
    <property type="evidence" value="ECO:0007669"/>
    <property type="project" value="TreeGrafter"/>
</dbReference>
<keyword evidence="12" id="KW-1185">Reference proteome</keyword>
<dbReference type="FunFam" id="3.40.50.300:FF:000604">
    <property type="entry name" value="ABC transporter B family member 28"/>
    <property type="match status" value="1"/>
</dbReference>
<feature type="domain" description="ABC transporter" evidence="9">
    <location>
        <begin position="1076"/>
        <end position="1318"/>
    </location>
</feature>
<dbReference type="OrthoDB" id="6500128at2759"/>
<feature type="transmembrane region" description="Helical" evidence="8">
    <location>
        <begin position="191"/>
        <end position="209"/>
    </location>
</feature>
<dbReference type="PROSITE" id="PS50929">
    <property type="entry name" value="ABC_TM1F"/>
    <property type="match status" value="2"/>
</dbReference>
<evidence type="ECO:0000256" key="6">
    <source>
        <dbReference type="ARBA" id="ARBA00022989"/>
    </source>
</evidence>
<dbReference type="SUPFAM" id="SSF90123">
    <property type="entry name" value="ABC transporter transmembrane region"/>
    <property type="match status" value="2"/>
</dbReference>
<evidence type="ECO:0000256" key="8">
    <source>
        <dbReference type="SAM" id="Phobius"/>
    </source>
</evidence>
<dbReference type="SMART" id="SM00382">
    <property type="entry name" value="AAA"/>
    <property type="match status" value="2"/>
</dbReference>
<dbReference type="GO" id="GO:0005743">
    <property type="term" value="C:mitochondrial inner membrane"/>
    <property type="evidence" value="ECO:0007669"/>
    <property type="project" value="TreeGrafter"/>
</dbReference>
<dbReference type="CDD" id="cd18577">
    <property type="entry name" value="ABC_6TM_Pgp_ABCB1_D1_like"/>
    <property type="match status" value="1"/>
</dbReference>
<evidence type="ECO:0000256" key="7">
    <source>
        <dbReference type="ARBA" id="ARBA00023136"/>
    </source>
</evidence>
<keyword evidence="7 8" id="KW-0472">Membrane</keyword>
<accession>A0A3N4KPJ0</accession>
<dbReference type="PROSITE" id="PS00211">
    <property type="entry name" value="ABC_TRANSPORTER_1"/>
    <property type="match status" value="2"/>
</dbReference>
<proteinExistence type="predicted"/>
<evidence type="ECO:0000256" key="3">
    <source>
        <dbReference type="ARBA" id="ARBA00022692"/>
    </source>
</evidence>
<reference evidence="11 12" key="1">
    <citation type="journal article" date="2018" name="Nat. Ecol. Evol.">
        <title>Pezizomycetes genomes reveal the molecular basis of ectomycorrhizal truffle lifestyle.</title>
        <authorList>
            <person name="Murat C."/>
            <person name="Payen T."/>
            <person name="Noel B."/>
            <person name="Kuo A."/>
            <person name="Morin E."/>
            <person name="Chen J."/>
            <person name="Kohler A."/>
            <person name="Krizsan K."/>
            <person name="Balestrini R."/>
            <person name="Da Silva C."/>
            <person name="Montanini B."/>
            <person name="Hainaut M."/>
            <person name="Levati E."/>
            <person name="Barry K.W."/>
            <person name="Belfiori B."/>
            <person name="Cichocki N."/>
            <person name="Clum A."/>
            <person name="Dockter R.B."/>
            <person name="Fauchery L."/>
            <person name="Guy J."/>
            <person name="Iotti M."/>
            <person name="Le Tacon F."/>
            <person name="Lindquist E.A."/>
            <person name="Lipzen A."/>
            <person name="Malagnac F."/>
            <person name="Mello A."/>
            <person name="Molinier V."/>
            <person name="Miyauchi S."/>
            <person name="Poulain J."/>
            <person name="Riccioni C."/>
            <person name="Rubini A."/>
            <person name="Sitrit Y."/>
            <person name="Splivallo R."/>
            <person name="Traeger S."/>
            <person name="Wang M."/>
            <person name="Zifcakova L."/>
            <person name="Wipf D."/>
            <person name="Zambonelli A."/>
            <person name="Paolocci F."/>
            <person name="Nowrousian M."/>
            <person name="Ottonello S."/>
            <person name="Baldrian P."/>
            <person name="Spatafora J.W."/>
            <person name="Henrissat B."/>
            <person name="Nagy L.G."/>
            <person name="Aury J.M."/>
            <person name="Wincker P."/>
            <person name="Grigoriev I.V."/>
            <person name="Bonfante P."/>
            <person name="Martin F.M."/>
        </authorList>
    </citation>
    <scope>NUCLEOTIDE SEQUENCE [LARGE SCALE GENOMIC DNA]</scope>
    <source>
        <strain evidence="11 12">CCBAS932</strain>
    </source>
</reference>
<evidence type="ECO:0000259" key="10">
    <source>
        <dbReference type="PROSITE" id="PS50929"/>
    </source>
</evidence>
<dbReference type="CDD" id="cd18578">
    <property type="entry name" value="ABC_6TM_Pgp_ABCB1_D2_like"/>
    <property type="match status" value="1"/>
</dbReference>
<dbReference type="STRING" id="1392247.A0A3N4KPJ0"/>
<protein>
    <submittedName>
        <fullName evidence="11">P-loop containing nucleoside triphosphate hydrolase protein</fullName>
    </submittedName>
</protein>
<feature type="domain" description="ABC transmembrane type-1" evidence="10">
    <location>
        <begin position="43"/>
        <end position="334"/>
    </location>
</feature>
<keyword evidence="4" id="KW-0547">Nucleotide-binding</keyword>
<dbReference type="GO" id="GO:0090374">
    <property type="term" value="P:oligopeptide export from mitochondrion"/>
    <property type="evidence" value="ECO:0007669"/>
    <property type="project" value="TreeGrafter"/>
</dbReference>
<feature type="transmembrane region" description="Helical" evidence="8">
    <location>
        <begin position="1016"/>
        <end position="1039"/>
    </location>
</feature>
<dbReference type="PANTHER" id="PTHR43394:SF15">
    <property type="entry name" value="ALPHA-FACTOR-TRANSPORTING ATPASE"/>
    <property type="match status" value="1"/>
</dbReference>
<evidence type="ECO:0000259" key="9">
    <source>
        <dbReference type="PROSITE" id="PS50893"/>
    </source>
</evidence>
<keyword evidence="11" id="KW-0378">Hydrolase</keyword>
<dbReference type="Gene3D" id="1.20.1560.10">
    <property type="entry name" value="ABC transporter type 1, transmembrane domain"/>
    <property type="match status" value="2"/>
</dbReference>
<feature type="transmembrane region" description="Helical" evidence="8">
    <location>
        <begin position="757"/>
        <end position="780"/>
    </location>
</feature>
<dbReference type="GO" id="GO:0016887">
    <property type="term" value="F:ATP hydrolysis activity"/>
    <property type="evidence" value="ECO:0007669"/>
    <property type="project" value="InterPro"/>
</dbReference>
<dbReference type="Gene3D" id="3.40.50.300">
    <property type="entry name" value="P-loop containing nucleotide triphosphate hydrolases"/>
    <property type="match status" value="2"/>
</dbReference>
<dbReference type="InterPro" id="IPR003593">
    <property type="entry name" value="AAA+_ATPase"/>
</dbReference>
<dbReference type="Pfam" id="PF00005">
    <property type="entry name" value="ABC_tran"/>
    <property type="match status" value="2"/>
</dbReference>
<organism evidence="11 12">
    <name type="scientific">Morchella conica CCBAS932</name>
    <dbReference type="NCBI Taxonomy" id="1392247"/>
    <lineage>
        <taxon>Eukaryota</taxon>
        <taxon>Fungi</taxon>
        <taxon>Dikarya</taxon>
        <taxon>Ascomycota</taxon>
        <taxon>Pezizomycotina</taxon>
        <taxon>Pezizomycetes</taxon>
        <taxon>Pezizales</taxon>
        <taxon>Morchellaceae</taxon>
        <taxon>Morchella</taxon>
    </lineage>
</organism>
<dbReference type="PROSITE" id="PS50893">
    <property type="entry name" value="ABC_TRANSPORTER_2"/>
    <property type="match status" value="2"/>
</dbReference>
<name>A0A3N4KPJ0_9PEZI</name>
<dbReference type="InterPro" id="IPR036640">
    <property type="entry name" value="ABC1_TM_sf"/>
</dbReference>
<dbReference type="Proteomes" id="UP000277580">
    <property type="component" value="Unassembled WGS sequence"/>
</dbReference>
<keyword evidence="3 8" id="KW-0812">Transmembrane</keyword>
<keyword evidence="2" id="KW-0813">Transport</keyword>
<evidence type="ECO:0000313" key="11">
    <source>
        <dbReference type="EMBL" id="RPB10281.1"/>
    </source>
</evidence>
<evidence type="ECO:0000256" key="5">
    <source>
        <dbReference type="ARBA" id="ARBA00022840"/>
    </source>
</evidence>
<feature type="transmembrane region" description="Helical" evidence="8">
    <location>
        <begin position="86"/>
        <end position="109"/>
    </location>
</feature>
<feature type="transmembrane region" description="Helical" evidence="8">
    <location>
        <begin position="800"/>
        <end position="822"/>
    </location>
</feature>
<keyword evidence="5" id="KW-0067">ATP-binding</keyword>
<feature type="transmembrane region" description="Helical" evidence="8">
    <location>
        <begin position="167"/>
        <end position="185"/>
    </location>
</feature>
<evidence type="ECO:0000313" key="12">
    <source>
        <dbReference type="Proteomes" id="UP000277580"/>
    </source>
</evidence>
<dbReference type="Pfam" id="PF00664">
    <property type="entry name" value="ABC_membrane"/>
    <property type="match status" value="2"/>
</dbReference>